<reference evidence="1" key="2">
    <citation type="submission" date="2025-08" db="UniProtKB">
        <authorList>
            <consortium name="Ensembl"/>
        </authorList>
    </citation>
    <scope>IDENTIFICATION</scope>
</reference>
<accession>A0A672HT39</accession>
<dbReference type="Proteomes" id="UP000472267">
    <property type="component" value="Chromosome 18"/>
</dbReference>
<evidence type="ECO:0000313" key="1">
    <source>
        <dbReference type="Ensembl" id="ENSSFAP00005032095.1"/>
    </source>
</evidence>
<reference evidence="1" key="1">
    <citation type="submission" date="2019-06" db="EMBL/GenBank/DDBJ databases">
        <authorList>
            <consortium name="Wellcome Sanger Institute Data Sharing"/>
        </authorList>
    </citation>
    <scope>NUCLEOTIDE SEQUENCE [LARGE SCALE GENOMIC DNA]</scope>
</reference>
<dbReference type="InParanoid" id="A0A672HT39"/>
<sequence length="99" mass="11102">DAGNNSTIDTWFLSRDYCHLLAGDNHTERRGGHGDGSSCRTTPHVLLEGRSTGLSGVQRGRRTLWIFGADVGSLCGYLTERSGPRRSRRYQRYFRASLQ</sequence>
<proteinExistence type="predicted"/>
<keyword evidence="2" id="KW-1185">Reference proteome</keyword>
<protein>
    <submittedName>
        <fullName evidence="1">Uncharacterized protein</fullName>
    </submittedName>
</protein>
<reference evidence="1" key="3">
    <citation type="submission" date="2025-09" db="UniProtKB">
        <authorList>
            <consortium name="Ensembl"/>
        </authorList>
    </citation>
    <scope>IDENTIFICATION</scope>
</reference>
<dbReference type="Ensembl" id="ENSSFAT00005033239.1">
    <property type="protein sequence ID" value="ENSSFAP00005032095.1"/>
    <property type="gene ID" value="ENSSFAG00005016275.1"/>
</dbReference>
<dbReference type="AlphaFoldDB" id="A0A672HT39"/>
<evidence type="ECO:0000313" key="2">
    <source>
        <dbReference type="Proteomes" id="UP000472267"/>
    </source>
</evidence>
<name>A0A672HT39_SALFA</name>
<organism evidence="1 2">
    <name type="scientific">Salarias fasciatus</name>
    <name type="common">Jewelled blenny</name>
    <name type="synonym">Blennius fasciatus</name>
    <dbReference type="NCBI Taxonomy" id="181472"/>
    <lineage>
        <taxon>Eukaryota</taxon>
        <taxon>Metazoa</taxon>
        <taxon>Chordata</taxon>
        <taxon>Craniata</taxon>
        <taxon>Vertebrata</taxon>
        <taxon>Euteleostomi</taxon>
        <taxon>Actinopterygii</taxon>
        <taxon>Neopterygii</taxon>
        <taxon>Teleostei</taxon>
        <taxon>Neoteleostei</taxon>
        <taxon>Acanthomorphata</taxon>
        <taxon>Ovalentaria</taxon>
        <taxon>Blenniimorphae</taxon>
        <taxon>Blenniiformes</taxon>
        <taxon>Blennioidei</taxon>
        <taxon>Blenniidae</taxon>
        <taxon>Salariinae</taxon>
        <taxon>Salarias</taxon>
    </lineage>
</organism>